<comment type="caution">
    <text evidence="1">The sequence shown here is derived from an EMBL/GenBank/DDBJ whole genome shotgun (WGS) entry which is preliminary data.</text>
</comment>
<accession>A0A024GLT1</accession>
<dbReference type="AlphaFoldDB" id="A0A024GLT1"/>
<evidence type="ECO:0000313" key="2">
    <source>
        <dbReference type="Proteomes" id="UP000053237"/>
    </source>
</evidence>
<keyword evidence="2" id="KW-1185">Reference proteome</keyword>
<dbReference type="EMBL" id="CAIX01000164">
    <property type="protein sequence ID" value="CCI47297.1"/>
    <property type="molecule type" value="Genomic_DNA"/>
</dbReference>
<organism evidence="1 2">
    <name type="scientific">Albugo candida</name>
    <dbReference type="NCBI Taxonomy" id="65357"/>
    <lineage>
        <taxon>Eukaryota</taxon>
        <taxon>Sar</taxon>
        <taxon>Stramenopiles</taxon>
        <taxon>Oomycota</taxon>
        <taxon>Peronosporomycetes</taxon>
        <taxon>Albuginales</taxon>
        <taxon>Albuginaceae</taxon>
        <taxon>Albugo</taxon>
    </lineage>
</organism>
<protein>
    <submittedName>
        <fullName evidence="1">Uncharacterized protein</fullName>
    </submittedName>
</protein>
<dbReference type="InParanoid" id="A0A024GLT1"/>
<dbReference type="Proteomes" id="UP000053237">
    <property type="component" value="Unassembled WGS sequence"/>
</dbReference>
<gene>
    <name evidence="1" type="ORF">BN9_083040</name>
</gene>
<sequence length="103" mass="11457">MAKLGTATHMTMSTENQNGESELVVAFIAVEIITSVIVQIEIQNVKTNSRDGRKNERKREVVMGEVAKLVNKGYVPCQWYFASGSNVHITACKKIIHDTTKYG</sequence>
<reference evidence="1 2" key="1">
    <citation type="submission" date="2012-05" db="EMBL/GenBank/DDBJ databases">
        <title>Recombination and specialization in a pathogen metapopulation.</title>
        <authorList>
            <person name="Gardiner A."/>
            <person name="Kemen E."/>
            <person name="Schultz-Larsen T."/>
            <person name="MacLean D."/>
            <person name="Van Oosterhout C."/>
            <person name="Jones J.D.G."/>
        </authorList>
    </citation>
    <scope>NUCLEOTIDE SEQUENCE [LARGE SCALE GENOMIC DNA]</scope>
    <source>
        <strain evidence="1 2">Ac Nc2</strain>
    </source>
</reference>
<evidence type="ECO:0000313" key="1">
    <source>
        <dbReference type="EMBL" id="CCI47297.1"/>
    </source>
</evidence>
<name>A0A024GLT1_9STRA</name>
<proteinExistence type="predicted"/>
<dbReference type="OrthoDB" id="104488at2759"/>